<proteinExistence type="predicted"/>
<organism evidence="2 3">
    <name type="scientific">Clostridium argentinense CDC 2741</name>
    <dbReference type="NCBI Taxonomy" id="1418104"/>
    <lineage>
        <taxon>Bacteria</taxon>
        <taxon>Bacillati</taxon>
        <taxon>Bacillota</taxon>
        <taxon>Clostridia</taxon>
        <taxon>Eubacteriales</taxon>
        <taxon>Clostridiaceae</taxon>
        <taxon>Clostridium</taxon>
    </lineage>
</organism>
<keyword evidence="1" id="KW-0812">Transmembrane</keyword>
<dbReference type="AlphaFoldDB" id="A0A0C1UB14"/>
<evidence type="ECO:0000256" key="1">
    <source>
        <dbReference type="SAM" id="Phobius"/>
    </source>
</evidence>
<dbReference type="InterPro" id="IPR006750">
    <property type="entry name" value="YdcZ"/>
</dbReference>
<protein>
    <recommendedName>
        <fullName evidence="4">EamA-like transporter family protein</fullName>
    </recommendedName>
</protein>
<gene>
    <name evidence="2" type="ORF">U732_715</name>
</gene>
<sequence length="154" mass="17010">MMYIFLSFLTGVTIVINMMLNGKVAQKEGMINGVIINYLMATISSILLCAIMINSIPSYSSIKSIPIPYFLGGFIGVLTTYMFNIIVPKVPAVYVVILRFIGQMLASAVIDYIYLGIFSQGKVIGGLLFLIGLVVNARIDNKYKQKNLKLNKNV</sequence>
<evidence type="ECO:0000313" key="3">
    <source>
        <dbReference type="Proteomes" id="UP000031366"/>
    </source>
</evidence>
<dbReference type="RefSeq" id="WP_236887432.1">
    <property type="nucleotide sequence ID" value="NZ_AYSO01000020.1"/>
</dbReference>
<reference evidence="2 3" key="1">
    <citation type="journal article" date="2015" name="Infect. Genet. Evol.">
        <title>Genomic sequences of six botulinum neurotoxin-producing strains representing three clostridial species illustrate the mobility and diversity of botulinum neurotoxin genes.</title>
        <authorList>
            <person name="Smith T.J."/>
            <person name="Hill K.K."/>
            <person name="Xie G."/>
            <person name="Foley B.T."/>
            <person name="Williamson C.H."/>
            <person name="Foster J.T."/>
            <person name="Johnson S.L."/>
            <person name="Chertkov O."/>
            <person name="Teshima H."/>
            <person name="Gibbons H.S."/>
            <person name="Johnsky L.A."/>
            <person name="Karavis M.A."/>
            <person name="Smith L.A."/>
        </authorList>
    </citation>
    <scope>NUCLEOTIDE SEQUENCE [LARGE SCALE GENOMIC DNA]</scope>
    <source>
        <strain evidence="2 3">CDC 2741</strain>
    </source>
</reference>
<dbReference type="GO" id="GO:0005886">
    <property type="term" value="C:plasma membrane"/>
    <property type="evidence" value="ECO:0007669"/>
    <property type="project" value="TreeGrafter"/>
</dbReference>
<evidence type="ECO:0000313" key="2">
    <source>
        <dbReference type="EMBL" id="KIE44770.1"/>
    </source>
</evidence>
<dbReference type="EMBL" id="AYSO01000020">
    <property type="protein sequence ID" value="KIE44770.1"/>
    <property type="molecule type" value="Genomic_DNA"/>
</dbReference>
<dbReference type="PANTHER" id="PTHR34821">
    <property type="entry name" value="INNER MEMBRANE PROTEIN YDCZ"/>
    <property type="match status" value="1"/>
</dbReference>
<keyword evidence="3" id="KW-1185">Reference proteome</keyword>
<dbReference type="Pfam" id="PF04657">
    <property type="entry name" value="DMT_YdcZ"/>
    <property type="match status" value="1"/>
</dbReference>
<feature type="transmembrane region" description="Helical" evidence="1">
    <location>
        <begin position="92"/>
        <end position="114"/>
    </location>
</feature>
<feature type="transmembrane region" description="Helical" evidence="1">
    <location>
        <begin position="35"/>
        <end position="55"/>
    </location>
</feature>
<dbReference type="PANTHER" id="PTHR34821:SF2">
    <property type="entry name" value="INNER MEMBRANE PROTEIN YDCZ"/>
    <property type="match status" value="1"/>
</dbReference>
<name>A0A0C1UB14_9CLOT</name>
<dbReference type="Proteomes" id="UP000031366">
    <property type="component" value="Unassembled WGS sequence"/>
</dbReference>
<feature type="transmembrane region" description="Helical" evidence="1">
    <location>
        <begin position="67"/>
        <end position="86"/>
    </location>
</feature>
<keyword evidence="1" id="KW-0472">Membrane</keyword>
<comment type="caution">
    <text evidence="2">The sequence shown here is derived from an EMBL/GenBank/DDBJ whole genome shotgun (WGS) entry which is preliminary data.</text>
</comment>
<feature type="transmembrane region" description="Helical" evidence="1">
    <location>
        <begin position="121"/>
        <end position="139"/>
    </location>
</feature>
<dbReference type="STRING" id="29341.RSJ17_06375"/>
<keyword evidence="1" id="KW-1133">Transmembrane helix</keyword>
<evidence type="ECO:0008006" key="4">
    <source>
        <dbReference type="Google" id="ProtNLM"/>
    </source>
</evidence>
<accession>A0A0C1UB14</accession>